<gene>
    <name evidence="2" type="ORF">HNR67_002338</name>
</gene>
<keyword evidence="3" id="KW-1185">Reference proteome</keyword>
<evidence type="ECO:0000259" key="1">
    <source>
        <dbReference type="Pfam" id="PF13761"/>
    </source>
</evidence>
<sequence>MTTTLNKTDSIFRTALGADFDRLHPELQRRFGFGSADGVACVGEGVMEEIWRGSTFTVPFLRLGAARNILFPETGRNVPFVIENYAYLDDFGRDTVTFVRTFELGNGLRRRFDATMVHSARRGCVVDYLGTHQHVAVDLDLSVDSRGGLLIRSGEQRLREGLLDLRVPRALLAHAEVREWYDEQAAEFRIEVRVSSRWAGPLFGYRGRFTARYWDTAAARVPATVRPYREELRD</sequence>
<feature type="domain" description="DUF4166" evidence="1">
    <location>
        <begin position="23"/>
        <end position="209"/>
    </location>
</feature>
<dbReference type="Pfam" id="PF13761">
    <property type="entry name" value="DUF4166"/>
    <property type="match status" value="1"/>
</dbReference>
<evidence type="ECO:0000313" key="2">
    <source>
        <dbReference type="EMBL" id="MBB4676220.1"/>
    </source>
</evidence>
<name>A0A7W7FSQ7_9PSEU</name>
<dbReference type="RefSeq" id="WP_185002073.1">
    <property type="nucleotide sequence ID" value="NZ_BAAAUI010000016.1"/>
</dbReference>
<dbReference type="EMBL" id="JACHMH010000001">
    <property type="protein sequence ID" value="MBB4676220.1"/>
    <property type="molecule type" value="Genomic_DNA"/>
</dbReference>
<accession>A0A7W7FSQ7</accession>
<evidence type="ECO:0000313" key="3">
    <source>
        <dbReference type="Proteomes" id="UP000533598"/>
    </source>
</evidence>
<organism evidence="2 3">
    <name type="scientific">Crossiella cryophila</name>
    <dbReference type="NCBI Taxonomy" id="43355"/>
    <lineage>
        <taxon>Bacteria</taxon>
        <taxon>Bacillati</taxon>
        <taxon>Actinomycetota</taxon>
        <taxon>Actinomycetes</taxon>
        <taxon>Pseudonocardiales</taxon>
        <taxon>Pseudonocardiaceae</taxon>
        <taxon>Crossiella</taxon>
    </lineage>
</organism>
<protein>
    <recommendedName>
        <fullName evidence="1">DUF4166 domain-containing protein</fullName>
    </recommendedName>
</protein>
<dbReference type="InterPro" id="IPR025311">
    <property type="entry name" value="DUF4166"/>
</dbReference>
<reference evidence="2 3" key="1">
    <citation type="submission" date="2020-08" db="EMBL/GenBank/DDBJ databases">
        <title>Sequencing the genomes of 1000 actinobacteria strains.</title>
        <authorList>
            <person name="Klenk H.-P."/>
        </authorList>
    </citation>
    <scope>NUCLEOTIDE SEQUENCE [LARGE SCALE GENOMIC DNA]</scope>
    <source>
        <strain evidence="2 3">DSM 44230</strain>
    </source>
</reference>
<dbReference type="Proteomes" id="UP000533598">
    <property type="component" value="Unassembled WGS sequence"/>
</dbReference>
<comment type="caution">
    <text evidence="2">The sequence shown here is derived from an EMBL/GenBank/DDBJ whole genome shotgun (WGS) entry which is preliminary data.</text>
</comment>
<dbReference type="AlphaFoldDB" id="A0A7W7FSQ7"/>
<proteinExistence type="predicted"/>